<dbReference type="GeneID" id="25568619"/>
<accession>A0A0L0DSV6</accession>
<evidence type="ECO:0000259" key="2">
    <source>
        <dbReference type="PROSITE" id="PS51205"/>
    </source>
</evidence>
<dbReference type="AlphaFoldDB" id="A0A0L0DSV6"/>
<dbReference type="PANTHER" id="PTHR23101:SF25">
    <property type="entry name" value="GTPASE-ACTIVATING PROTEIN AND VPS9 DOMAIN-CONTAINING PROTEIN 1"/>
    <property type="match status" value="1"/>
</dbReference>
<feature type="compositionally biased region" description="Low complexity" evidence="1">
    <location>
        <begin position="1"/>
        <end position="15"/>
    </location>
</feature>
<dbReference type="eggNOG" id="KOG2319">
    <property type="taxonomic scope" value="Eukaryota"/>
</dbReference>
<dbReference type="InterPro" id="IPR003123">
    <property type="entry name" value="VPS9"/>
</dbReference>
<dbReference type="PANTHER" id="PTHR23101">
    <property type="entry name" value="RAB GDP/GTP EXCHANGE FACTOR"/>
    <property type="match status" value="1"/>
</dbReference>
<dbReference type="GO" id="GO:0005829">
    <property type="term" value="C:cytosol"/>
    <property type="evidence" value="ECO:0007669"/>
    <property type="project" value="TreeGrafter"/>
</dbReference>
<dbReference type="Pfam" id="PF02204">
    <property type="entry name" value="VPS9"/>
    <property type="match status" value="1"/>
</dbReference>
<reference evidence="3 4" key="1">
    <citation type="submission" date="2010-05" db="EMBL/GenBank/DDBJ databases">
        <title>The Genome Sequence of Thecamonas trahens ATCC 50062.</title>
        <authorList>
            <consortium name="The Broad Institute Genome Sequencing Platform"/>
            <person name="Russ C."/>
            <person name="Cuomo C."/>
            <person name="Shea T."/>
            <person name="Young S.K."/>
            <person name="Zeng Q."/>
            <person name="Koehrsen M."/>
            <person name="Haas B."/>
            <person name="Borodovsky M."/>
            <person name="Guigo R."/>
            <person name="Alvarado L."/>
            <person name="Berlin A."/>
            <person name="Bochicchio J."/>
            <person name="Borenstein D."/>
            <person name="Chapman S."/>
            <person name="Chen Z."/>
            <person name="Freedman E."/>
            <person name="Gellesch M."/>
            <person name="Goldberg J."/>
            <person name="Griggs A."/>
            <person name="Gujja S."/>
            <person name="Heilman E."/>
            <person name="Heiman D."/>
            <person name="Hepburn T."/>
            <person name="Howarth C."/>
            <person name="Jen D."/>
            <person name="Larson L."/>
            <person name="Mehta T."/>
            <person name="Park D."/>
            <person name="Pearson M."/>
            <person name="Roberts A."/>
            <person name="Saif S."/>
            <person name="Shenoy N."/>
            <person name="Sisk P."/>
            <person name="Stolte C."/>
            <person name="Sykes S."/>
            <person name="Thomson T."/>
            <person name="Walk T."/>
            <person name="White J."/>
            <person name="Yandava C."/>
            <person name="Burger G."/>
            <person name="Gray M.W."/>
            <person name="Holland P.W.H."/>
            <person name="King N."/>
            <person name="Lang F.B.F."/>
            <person name="Roger A.J."/>
            <person name="Ruiz-Trillo I."/>
            <person name="Lander E."/>
            <person name="Nusbaum C."/>
        </authorList>
    </citation>
    <scope>NUCLEOTIDE SEQUENCE [LARGE SCALE GENOMIC DNA]</scope>
    <source>
        <strain evidence="3 4">ATCC 50062</strain>
    </source>
</reference>
<gene>
    <name evidence="3" type="ORF">AMSG_10386</name>
</gene>
<dbReference type="SUPFAM" id="SSF109993">
    <property type="entry name" value="VPS9 domain"/>
    <property type="match status" value="1"/>
</dbReference>
<dbReference type="PROSITE" id="PS51205">
    <property type="entry name" value="VPS9"/>
    <property type="match status" value="1"/>
</dbReference>
<evidence type="ECO:0000313" key="3">
    <source>
        <dbReference type="EMBL" id="KNC54538.1"/>
    </source>
</evidence>
<dbReference type="STRING" id="461836.A0A0L0DSV6"/>
<dbReference type="GO" id="GO:0031267">
    <property type="term" value="F:small GTPase binding"/>
    <property type="evidence" value="ECO:0007669"/>
    <property type="project" value="TreeGrafter"/>
</dbReference>
<keyword evidence="4" id="KW-1185">Reference proteome</keyword>
<name>A0A0L0DSV6_THETB</name>
<dbReference type="Gene3D" id="1.20.1050.80">
    <property type="entry name" value="VPS9 domain"/>
    <property type="match status" value="1"/>
</dbReference>
<dbReference type="OrthoDB" id="300289at2759"/>
<dbReference type="InterPro" id="IPR045046">
    <property type="entry name" value="Vps9-like"/>
</dbReference>
<dbReference type="Proteomes" id="UP000054408">
    <property type="component" value="Unassembled WGS sequence"/>
</dbReference>
<protein>
    <recommendedName>
        <fullName evidence="2">VPS9 domain-containing protein</fullName>
    </recommendedName>
</protein>
<evidence type="ECO:0000313" key="4">
    <source>
        <dbReference type="Proteomes" id="UP000054408"/>
    </source>
</evidence>
<evidence type="ECO:0000256" key="1">
    <source>
        <dbReference type="SAM" id="MobiDB-lite"/>
    </source>
</evidence>
<dbReference type="GO" id="GO:0005085">
    <property type="term" value="F:guanyl-nucleotide exchange factor activity"/>
    <property type="evidence" value="ECO:0007669"/>
    <property type="project" value="InterPro"/>
</dbReference>
<dbReference type="GO" id="GO:0016192">
    <property type="term" value="P:vesicle-mediated transport"/>
    <property type="evidence" value="ECO:0007669"/>
    <property type="project" value="InterPro"/>
</dbReference>
<dbReference type="EMBL" id="GL349491">
    <property type="protein sequence ID" value="KNC54538.1"/>
    <property type="molecule type" value="Genomic_DNA"/>
</dbReference>
<dbReference type="SMART" id="SM00167">
    <property type="entry name" value="VPS9"/>
    <property type="match status" value="1"/>
</dbReference>
<feature type="domain" description="VPS9" evidence="2">
    <location>
        <begin position="306"/>
        <end position="456"/>
    </location>
</feature>
<dbReference type="GO" id="GO:0030139">
    <property type="term" value="C:endocytic vesicle"/>
    <property type="evidence" value="ECO:0007669"/>
    <property type="project" value="TreeGrafter"/>
</dbReference>
<dbReference type="InterPro" id="IPR037191">
    <property type="entry name" value="VPS9_dom_sf"/>
</dbReference>
<organism evidence="3 4">
    <name type="scientific">Thecamonas trahens ATCC 50062</name>
    <dbReference type="NCBI Taxonomy" id="461836"/>
    <lineage>
        <taxon>Eukaryota</taxon>
        <taxon>Apusozoa</taxon>
        <taxon>Apusomonadida</taxon>
        <taxon>Apusomonadidae</taxon>
        <taxon>Thecamonas</taxon>
    </lineage>
</organism>
<sequence length="473" mass="51186">MSAEARSGESASSGSVPEYGILDPPPSPPSADVLRIVPGRGLVFSVSFVSSAGKKRLRPAQVVLSLEAVTIIPTDKKRGSSSPAPGVGESRHLWRDIARYGRRDEKSAIQLVEARPNGSRDSTILSFVLPSSAAVEWMYEAVAFFVTQAYVSHLNEAVGSGGSESGAANVGWAGDDTGAVAGLVDGAAPDLRQLVSGSRFSVRTKIINRFDEFQLKLHHWSMVQLLVSLHEALALEITSLRFCKLAGPALDAVATRLTDTLDAHREAIVGHPMFTWQQPRSEVREGLEMFAAVVLYGCVFRDHAALARDKALTKRISALQILPPTAFGVDAELAPALADTSALQANDHFVRARDKLHLVNAERCPRLKVVAILDACAAVYELIAQLSGASSIGADTLLPVLIYVILISRPPLLWTNLEYIQRFRAAEAMRGEEGYYTTQVWSAVTFLSSLDAADVVELHTQFLGLWRAHRSQA</sequence>
<proteinExistence type="predicted"/>
<feature type="region of interest" description="Disordered" evidence="1">
    <location>
        <begin position="1"/>
        <end position="27"/>
    </location>
</feature>
<dbReference type="RefSeq" id="XP_013753554.1">
    <property type="nucleotide sequence ID" value="XM_013898100.1"/>
</dbReference>